<keyword evidence="11 13" id="KW-0472">Membrane</keyword>
<dbReference type="PIRSF" id="PIRSF005784">
    <property type="entry name" value="Elect_transpt_RnfB"/>
    <property type="match status" value="1"/>
</dbReference>
<evidence type="ECO:0000256" key="10">
    <source>
        <dbReference type="ARBA" id="ARBA00023014"/>
    </source>
</evidence>
<feature type="binding site" evidence="12">
    <location>
        <position position="49"/>
    </location>
    <ligand>
        <name>[4Fe-4S] cluster</name>
        <dbReference type="ChEBI" id="CHEBI:49883"/>
        <label>1</label>
    </ligand>
</feature>
<dbReference type="GO" id="GO:0022900">
    <property type="term" value="P:electron transport chain"/>
    <property type="evidence" value="ECO:0007669"/>
    <property type="project" value="InterPro"/>
</dbReference>
<feature type="binding site" evidence="12">
    <location>
        <position position="52"/>
    </location>
    <ligand>
        <name>[4Fe-4S] cluster</name>
        <dbReference type="ChEBI" id="CHEBI:49883"/>
        <label>1</label>
    </ligand>
</feature>
<keyword evidence="8" id="KW-0249">Electron transport</keyword>
<feature type="transmembrane region" description="Helical" evidence="13">
    <location>
        <begin position="6"/>
        <end position="29"/>
    </location>
</feature>
<evidence type="ECO:0000256" key="13">
    <source>
        <dbReference type="SAM" id="Phobius"/>
    </source>
</evidence>
<dbReference type="Gene3D" id="1.10.15.40">
    <property type="entry name" value="Electron transport complex subunit B, putative Fe-S cluster"/>
    <property type="match status" value="1"/>
</dbReference>
<keyword evidence="2" id="KW-1003">Cell membrane</keyword>
<dbReference type="Pfam" id="PF14697">
    <property type="entry name" value="Fer4_21"/>
    <property type="match status" value="1"/>
</dbReference>
<evidence type="ECO:0000256" key="6">
    <source>
        <dbReference type="ARBA" id="ARBA00022737"/>
    </source>
</evidence>
<dbReference type="GO" id="GO:0046872">
    <property type="term" value="F:metal ion binding"/>
    <property type="evidence" value="ECO:0007669"/>
    <property type="project" value="UniProtKB-KW"/>
</dbReference>
<evidence type="ECO:0000256" key="3">
    <source>
        <dbReference type="ARBA" id="ARBA00022485"/>
    </source>
</evidence>
<evidence type="ECO:0000259" key="15">
    <source>
        <dbReference type="PROSITE" id="PS51656"/>
    </source>
</evidence>
<dbReference type="NCBIfam" id="TIGR01944">
    <property type="entry name" value="rnfB"/>
    <property type="match status" value="1"/>
</dbReference>
<feature type="binding site" evidence="12">
    <location>
        <position position="147"/>
    </location>
    <ligand>
        <name>[4Fe-4S] cluster</name>
        <dbReference type="ChEBI" id="CHEBI:49883"/>
        <label>3</label>
    </ligand>
</feature>
<gene>
    <name evidence="16" type="primary">rsxB</name>
    <name evidence="16" type="ORF">ACHINZ_3800</name>
</gene>
<dbReference type="GO" id="GO:0051539">
    <property type="term" value="F:4 iron, 4 sulfur cluster binding"/>
    <property type="evidence" value="ECO:0007669"/>
    <property type="project" value="UniProtKB-KW"/>
</dbReference>
<protein>
    <submittedName>
        <fullName evidence="16">Electron transport complex subunit RsxB</fullName>
    </submittedName>
</protein>
<keyword evidence="3 12" id="KW-0004">4Fe-4S</keyword>
<keyword evidence="5 12" id="KW-0479">Metal-binding</keyword>
<keyword evidence="1" id="KW-0813">Transport</keyword>
<dbReference type="PROSITE" id="PS51379">
    <property type="entry name" value="4FE4S_FER_2"/>
    <property type="match status" value="2"/>
</dbReference>
<feature type="binding site" evidence="12">
    <location>
        <position position="57"/>
    </location>
    <ligand>
        <name>[4Fe-4S] cluster</name>
        <dbReference type="ChEBI" id="CHEBI:49883"/>
        <label>1</label>
    </ligand>
</feature>
<accession>A0AAT9G4Q3</accession>
<dbReference type="GO" id="GO:0009055">
    <property type="term" value="F:electron transfer activity"/>
    <property type="evidence" value="ECO:0007669"/>
    <property type="project" value="InterPro"/>
</dbReference>
<dbReference type="InterPro" id="IPR050294">
    <property type="entry name" value="RnfB_subfamily"/>
</dbReference>
<evidence type="ECO:0000256" key="1">
    <source>
        <dbReference type="ARBA" id="ARBA00022448"/>
    </source>
</evidence>
<evidence type="ECO:0000256" key="12">
    <source>
        <dbReference type="PIRSR" id="PIRSR005784-1"/>
    </source>
</evidence>
<keyword evidence="9 12" id="KW-0408">Iron</keyword>
<dbReference type="AlphaFoldDB" id="A0AAT9G4Q3"/>
<dbReference type="EMBL" id="AP028961">
    <property type="protein sequence ID" value="BET44708.1"/>
    <property type="molecule type" value="Genomic_DNA"/>
</dbReference>
<comment type="cofactor">
    <cofactor evidence="12">
        <name>[4Fe-4S] cluster</name>
        <dbReference type="ChEBI" id="CHEBI:49883"/>
    </cofactor>
    <text evidence="12">Binds 3 [4Fe-4S] clusters.</text>
</comment>
<keyword evidence="13" id="KW-1133">Transmembrane helix</keyword>
<reference evidence="16" key="2">
    <citation type="submission" date="2023-10" db="EMBL/GenBank/DDBJ databases">
        <authorList>
            <person name="Koga R."/>
            <person name="Fukatsu T."/>
        </authorList>
    </citation>
    <scope>NUCLEOTIDE SEQUENCE</scope>
    <source>
        <strain evidence="16">Kw-01</strain>
    </source>
</reference>
<keyword evidence="10 12" id="KW-0411">Iron-sulfur</keyword>
<evidence type="ECO:0000256" key="2">
    <source>
        <dbReference type="ARBA" id="ARBA00022475"/>
    </source>
</evidence>
<feature type="binding site" evidence="12">
    <location>
        <position position="150"/>
    </location>
    <ligand>
        <name>[4Fe-4S] cluster</name>
        <dbReference type="ChEBI" id="CHEBI:49883"/>
        <label>3</label>
    </ligand>
</feature>
<dbReference type="InterPro" id="IPR017896">
    <property type="entry name" value="4Fe4S_Fe-S-bd"/>
</dbReference>
<evidence type="ECO:0000259" key="14">
    <source>
        <dbReference type="PROSITE" id="PS51379"/>
    </source>
</evidence>
<feature type="binding site" evidence="12">
    <location>
        <position position="154"/>
    </location>
    <ligand>
        <name>[4Fe-4S] cluster</name>
        <dbReference type="ChEBI" id="CHEBI:49883"/>
        <label>2</label>
    </ligand>
</feature>
<name>A0AAT9G4Q3_9ENTR</name>
<dbReference type="InterPro" id="IPR007202">
    <property type="entry name" value="4Fe-4S_dom"/>
</dbReference>
<dbReference type="PANTHER" id="PTHR42859">
    <property type="entry name" value="OXIDOREDUCTASE"/>
    <property type="match status" value="1"/>
</dbReference>
<proteinExistence type="predicted"/>
<dbReference type="PROSITE" id="PS51656">
    <property type="entry name" value="4FE4S"/>
    <property type="match status" value="1"/>
</dbReference>
<dbReference type="InterPro" id="IPR016463">
    <property type="entry name" value="RnfB/RsxB_Proteobac"/>
</dbReference>
<feature type="domain" description="4Fe-4S ferredoxin-type" evidence="14">
    <location>
        <begin position="135"/>
        <end position="164"/>
    </location>
</feature>
<dbReference type="GO" id="GO:0005886">
    <property type="term" value="C:plasma membrane"/>
    <property type="evidence" value="ECO:0007669"/>
    <property type="project" value="InterPro"/>
</dbReference>
<dbReference type="Pfam" id="PF04060">
    <property type="entry name" value="FeS"/>
    <property type="match status" value="1"/>
</dbReference>
<evidence type="ECO:0000256" key="11">
    <source>
        <dbReference type="ARBA" id="ARBA00023136"/>
    </source>
</evidence>
<feature type="binding site" evidence="12">
    <location>
        <position position="114"/>
    </location>
    <ligand>
        <name>[4Fe-4S] cluster</name>
        <dbReference type="ChEBI" id="CHEBI:49883"/>
        <label>2</label>
    </ligand>
</feature>
<dbReference type="Gene3D" id="3.30.70.20">
    <property type="match status" value="1"/>
</dbReference>
<dbReference type="PROSITE" id="PS00198">
    <property type="entry name" value="4FE4S_FER_1"/>
    <property type="match status" value="2"/>
</dbReference>
<feature type="domain" description="4Fe-4S" evidence="15">
    <location>
        <begin position="30"/>
        <end position="91"/>
    </location>
</feature>
<reference evidence="16" key="1">
    <citation type="journal article" date="2023" name="Front. Microbiol.">
        <title>Genome analysis of Candidatus Aschnera chinzeii, the bacterial endosymbiont of the blood-sucking bat fly Penicillidia jenynsii (Insecta: Diptera: Nycteribiidae).</title>
        <authorList>
            <person name="Koga R."/>
            <person name="Moriyama M."/>
            <person name="Nozaki T."/>
            <person name="Fukatsu T."/>
        </authorList>
    </citation>
    <scope>NUCLEOTIDE SEQUENCE</scope>
    <source>
        <strain evidence="16">Kw-01</strain>
    </source>
</reference>
<organism evidence="16">
    <name type="scientific">Candidatus Aschnera chinzeii</name>
    <dbReference type="NCBI Taxonomy" id="1485666"/>
    <lineage>
        <taxon>Bacteria</taxon>
        <taxon>Pseudomonadati</taxon>
        <taxon>Pseudomonadota</taxon>
        <taxon>Gammaproteobacteria</taxon>
        <taxon>Enterobacterales</taxon>
        <taxon>Enterobacteriaceae</taxon>
        <taxon>Candidatus Aschnera</taxon>
    </lineage>
</organism>
<feature type="binding site" evidence="12">
    <location>
        <position position="120"/>
    </location>
    <ligand>
        <name>[4Fe-4S] cluster</name>
        <dbReference type="ChEBI" id="CHEBI:49883"/>
        <label>2</label>
    </ligand>
</feature>
<feature type="binding site" evidence="12">
    <location>
        <position position="124"/>
    </location>
    <ligand>
        <name>[4Fe-4S] cluster</name>
        <dbReference type="ChEBI" id="CHEBI:49883"/>
        <label>3</label>
    </ligand>
</feature>
<evidence type="ECO:0000313" key="16">
    <source>
        <dbReference type="EMBL" id="BET44708.1"/>
    </source>
</evidence>
<sequence>MFNISILIIYILGISGLCGIILTIIEYLLPINNNLLIQKINNMLPQTQCGKCGYTGCLPYAKAIINHQDNINKCIPGGEIVIIKIAHLLNIEYRHEMTNLNYDNNVAFIDENNCIGCTKCIKVCPVNAIVGSIHTIHTVISNICTGCELCITACPTDCISLHQITVLNHVDILK</sequence>
<evidence type="ECO:0000256" key="9">
    <source>
        <dbReference type="ARBA" id="ARBA00023004"/>
    </source>
</evidence>
<feature type="binding site" evidence="12">
    <location>
        <position position="144"/>
    </location>
    <ligand>
        <name>[4Fe-4S] cluster</name>
        <dbReference type="ChEBI" id="CHEBI:49883"/>
        <label>3</label>
    </ligand>
</feature>
<evidence type="ECO:0000256" key="8">
    <source>
        <dbReference type="ARBA" id="ARBA00022982"/>
    </source>
</evidence>
<evidence type="ECO:0000256" key="4">
    <source>
        <dbReference type="ARBA" id="ARBA00022519"/>
    </source>
</evidence>
<keyword evidence="6" id="KW-0677">Repeat</keyword>
<feature type="binding site" evidence="12">
    <location>
        <position position="117"/>
    </location>
    <ligand>
        <name>[4Fe-4S] cluster</name>
        <dbReference type="ChEBI" id="CHEBI:49883"/>
        <label>2</label>
    </ligand>
</feature>
<evidence type="ECO:0000256" key="5">
    <source>
        <dbReference type="ARBA" id="ARBA00022723"/>
    </source>
</evidence>
<dbReference type="PANTHER" id="PTHR42859:SF3">
    <property type="entry name" value="ION-TRANSLOCATING OXIDOREDUCTASE COMPLEX SUBUNIT B"/>
    <property type="match status" value="1"/>
</dbReference>
<dbReference type="SUPFAM" id="SSF54862">
    <property type="entry name" value="4Fe-4S ferredoxins"/>
    <property type="match status" value="1"/>
</dbReference>
<keyword evidence="13" id="KW-0812">Transmembrane</keyword>
<dbReference type="InterPro" id="IPR010207">
    <property type="entry name" value="Elect_transpt_cplx_RnfB/RsxB"/>
</dbReference>
<keyword evidence="4" id="KW-0997">Cell inner membrane</keyword>
<feature type="binding site" evidence="12">
    <location>
        <position position="74"/>
    </location>
    <ligand>
        <name>[4Fe-4S] cluster</name>
        <dbReference type="ChEBI" id="CHEBI:49883"/>
        <label>1</label>
    </ligand>
</feature>
<dbReference type="InterPro" id="IPR017900">
    <property type="entry name" value="4Fe4S_Fe_S_CS"/>
</dbReference>
<evidence type="ECO:0000256" key="7">
    <source>
        <dbReference type="ARBA" id="ARBA00022967"/>
    </source>
</evidence>
<feature type="domain" description="4Fe-4S ferredoxin-type" evidence="14">
    <location>
        <begin position="105"/>
        <end position="134"/>
    </location>
</feature>
<keyword evidence="7" id="KW-1278">Translocase</keyword>